<comment type="caution">
    <text evidence="2">The sequence shown here is derived from an EMBL/GenBank/DDBJ whole genome shotgun (WGS) entry which is preliminary data.</text>
</comment>
<name>A0A4Z2E637_9TELE</name>
<organism evidence="2 3">
    <name type="scientific">Liparis tanakae</name>
    <name type="common">Tanaka's snailfish</name>
    <dbReference type="NCBI Taxonomy" id="230148"/>
    <lineage>
        <taxon>Eukaryota</taxon>
        <taxon>Metazoa</taxon>
        <taxon>Chordata</taxon>
        <taxon>Craniata</taxon>
        <taxon>Vertebrata</taxon>
        <taxon>Euteleostomi</taxon>
        <taxon>Actinopterygii</taxon>
        <taxon>Neopterygii</taxon>
        <taxon>Teleostei</taxon>
        <taxon>Neoteleostei</taxon>
        <taxon>Acanthomorphata</taxon>
        <taxon>Eupercaria</taxon>
        <taxon>Perciformes</taxon>
        <taxon>Cottioidei</taxon>
        <taxon>Cottales</taxon>
        <taxon>Liparidae</taxon>
        <taxon>Liparis</taxon>
    </lineage>
</organism>
<evidence type="ECO:0000313" key="2">
    <source>
        <dbReference type="EMBL" id="TNN24386.1"/>
    </source>
</evidence>
<feature type="compositionally biased region" description="Basic and acidic residues" evidence="1">
    <location>
        <begin position="75"/>
        <end position="104"/>
    </location>
</feature>
<protein>
    <submittedName>
        <fullName evidence="2">Uncharacterized protein</fullName>
    </submittedName>
</protein>
<feature type="region of interest" description="Disordered" evidence="1">
    <location>
        <begin position="1"/>
        <end position="111"/>
    </location>
</feature>
<keyword evidence="3" id="KW-1185">Reference proteome</keyword>
<sequence length="111" mass="12266">MSTASSSPPPPLPPIQHHPSPGRQWTSDEDQTNSSSSLQGWPITTSPFKQAAAPTVSTRGSAAYRSIAMFQENPPPDRWRPKKELKESERTSDEHPSGDGEIKRLPKQTMM</sequence>
<dbReference type="Proteomes" id="UP000314294">
    <property type="component" value="Unassembled WGS sequence"/>
</dbReference>
<proteinExistence type="predicted"/>
<feature type="compositionally biased region" description="Pro residues" evidence="1">
    <location>
        <begin position="7"/>
        <end position="16"/>
    </location>
</feature>
<dbReference type="EMBL" id="SRLO01015528">
    <property type="protein sequence ID" value="TNN24386.1"/>
    <property type="molecule type" value="Genomic_DNA"/>
</dbReference>
<accession>A0A4Z2E637</accession>
<dbReference type="AlphaFoldDB" id="A0A4Z2E637"/>
<feature type="compositionally biased region" description="Polar residues" evidence="1">
    <location>
        <begin position="32"/>
        <end position="48"/>
    </location>
</feature>
<gene>
    <name evidence="2" type="ORF">EYF80_065491</name>
</gene>
<reference evidence="2 3" key="1">
    <citation type="submission" date="2019-03" db="EMBL/GenBank/DDBJ databases">
        <title>First draft genome of Liparis tanakae, snailfish: a comprehensive survey of snailfish specific genes.</title>
        <authorList>
            <person name="Kim W."/>
            <person name="Song I."/>
            <person name="Jeong J.-H."/>
            <person name="Kim D."/>
            <person name="Kim S."/>
            <person name="Ryu S."/>
            <person name="Song J.Y."/>
            <person name="Lee S.K."/>
        </authorList>
    </citation>
    <scope>NUCLEOTIDE SEQUENCE [LARGE SCALE GENOMIC DNA]</scope>
    <source>
        <tissue evidence="2">Muscle</tissue>
    </source>
</reference>
<evidence type="ECO:0000256" key="1">
    <source>
        <dbReference type="SAM" id="MobiDB-lite"/>
    </source>
</evidence>
<evidence type="ECO:0000313" key="3">
    <source>
        <dbReference type="Proteomes" id="UP000314294"/>
    </source>
</evidence>